<accession>A0A0B6ZKB9</accession>
<sequence>MPTFVYVYLGMCHPEDHEEEWIPTPKKHRQSIVVVTTVNKPSHDSLPTIVNAEVEALINDYTSEKDTVVYTDGFVISTVSVCAFTARTIGKVIKETSDAYVTTTNSMTMEVMVVTTSLVWLKMQTLTHACMLYEHNTEDPDQLYTKAV</sequence>
<name>A0A0B6ZKB9_9EUPU</name>
<protein>
    <submittedName>
        <fullName evidence="1">Uncharacterized protein</fullName>
    </submittedName>
</protein>
<reference evidence="1" key="1">
    <citation type="submission" date="2014-12" db="EMBL/GenBank/DDBJ databases">
        <title>Insight into the proteome of Arion vulgaris.</title>
        <authorList>
            <person name="Aradska J."/>
            <person name="Bulat T."/>
            <person name="Smidak R."/>
            <person name="Sarate P."/>
            <person name="Gangsoo J."/>
            <person name="Sialana F."/>
            <person name="Bilban M."/>
            <person name="Lubec G."/>
        </authorList>
    </citation>
    <scope>NUCLEOTIDE SEQUENCE</scope>
    <source>
        <tissue evidence="1">Skin</tissue>
    </source>
</reference>
<evidence type="ECO:0000313" key="1">
    <source>
        <dbReference type="EMBL" id="CEK68316.1"/>
    </source>
</evidence>
<proteinExistence type="predicted"/>
<organism evidence="1">
    <name type="scientific">Arion vulgaris</name>
    <dbReference type="NCBI Taxonomy" id="1028688"/>
    <lineage>
        <taxon>Eukaryota</taxon>
        <taxon>Metazoa</taxon>
        <taxon>Spiralia</taxon>
        <taxon>Lophotrochozoa</taxon>
        <taxon>Mollusca</taxon>
        <taxon>Gastropoda</taxon>
        <taxon>Heterobranchia</taxon>
        <taxon>Euthyneura</taxon>
        <taxon>Panpulmonata</taxon>
        <taxon>Eupulmonata</taxon>
        <taxon>Stylommatophora</taxon>
        <taxon>Helicina</taxon>
        <taxon>Arionoidea</taxon>
        <taxon>Arionidae</taxon>
        <taxon>Arion</taxon>
    </lineage>
</organism>
<dbReference type="AlphaFoldDB" id="A0A0B6ZKB9"/>
<gene>
    <name evidence="1" type="primary">ORF65899</name>
</gene>
<dbReference type="EMBL" id="HACG01021451">
    <property type="protein sequence ID" value="CEK68316.1"/>
    <property type="molecule type" value="Transcribed_RNA"/>
</dbReference>
<feature type="non-terminal residue" evidence="1">
    <location>
        <position position="148"/>
    </location>
</feature>